<feature type="region of interest" description="Disordered" evidence="2">
    <location>
        <begin position="1404"/>
        <end position="1482"/>
    </location>
</feature>
<dbReference type="CDD" id="cd00167">
    <property type="entry name" value="SANT"/>
    <property type="match status" value="1"/>
</dbReference>
<dbReference type="PROSITE" id="PS50090">
    <property type="entry name" value="MYB_LIKE"/>
    <property type="match status" value="1"/>
</dbReference>
<feature type="compositionally biased region" description="Basic and acidic residues" evidence="2">
    <location>
        <begin position="504"/>
        <end position="532"/>
    </location>
</feature>
<feature type="compositionally biased region" description="Polar residues" evidence="2">
    <location>
        <begin position="1502"/>
        <end position="1524"/>
    </location>
</feature>
<dbReference type="InterPro" id="IPR051571">
    <property type="entry name" value="N-CoR_corepressor"/>
</dbReference>
<feature type="compositionally biased region" description="Low complexity" evidence="2">
    <location>
        <begin position="977"/>
        <end position="988"/>
    </location>
</feature>
<feature type="compositionally biased region" description="Low complexity" evidence="2">
    <location>
        <begin position="896"/>
        <end position="933"/>
    </location>
</feature>
<feature type="region of interest" description="Disordered" evidence="2">
    <location>
        <begin position="961"/>
        <end position="1001"/>
    </location>
</feature>
<feature type="domain" description="Myb-like" evidence="3">
    <location>
        <begin position="627"/>
        <end position="676"/>
    </location>
</feature>
<dbReference type="SUPFAM" id="SSF46689">
    <property type="entry name" value="Homeodomain-like"/>
    <property type="match status" value="2"/>
</dbReference>
<reference evidence="6" key="1">
    <citation type="submission" date="2021-02" db="EMBL/GenBank/DDBJ databases">
        <authorList>
            <person name="Nowell W R."/>
        </authorList>
    </citation>
    <scope>NUCLEOTIDE SEQUENCE</scope>
</reference>
<feature type="region of interest" description="Disordered" evidence="2">
    <location>
        <begin position="501"/>
        <end position="557"/>
    </location>
</feature>
<gene>
    <name evidence="6" type="ORF">UXM345_LOCUS4333</name>
    <name evidence="5" type="ORF">XDN619_LOCUS9651</name>
</gene>
<dbReference type="Proteomes" id="UP000663887">
    <property type="component" value="Unassembled WGS sequence"/>
</dbReference>
<dbReference type="PANTHER" id="PTHR13992">
    <property type="entry name" value="NUCLEAR RECEPTOR CO-REPRESSOR RELATED NCOR"/>
    <property type="match status" value="1"/>
</dbReference>
<dbReference type="GO" id="GO:0032991">
    <property type="term" value="C:protein-containing complex"/>
    <property type="evidence" value="ECO:0007669"/>
    <property type="project" value="UniProtKB-ARBA"/>
</dbReference>
<feature type="region of interest" description="Disordered" evidence="2">
    <location>
        <begin position="1224"/>
        <end position="1253"/>
    </location>
</feature>
<organism evidence="6 7">
    <name type="scientific">Rotaria magnacalcarata</name>
    <dbReference type="NCBI Taxonomy" id="392030"/>
    <lineage>
        <taxon>Eukaryota</taxon>
        <taxon>Metazoa</taxon>
        <taxon>Spiralia</taxon>
        <taxon>Gnathifera</taxon>
        <taxon>Rotifera</taxon>
        <taxon>Eurotatoria</taxon>
        <taxon>Bdelloidea</taxon>
        <taxon>Philodinida</taxon>
        <taxon>Philodinidae</taxon>
        <taxon>Rotaria</taxon>
    </lineage>
</organism>
<feature type="compositionally biased region" description="Polar residues" evidence="2">
    <location>
        <begin position="1315"/>
        <end position="1334"/>
    </location>
</feature>
<evidence type="ECO:0000313" key="5">
    <source>
        <dbReference type="EMBL" id="CAF2055884.1"/>
    </source>
</evidence>
<sequence>MSGQAPYMSAPQYGYPTGFQQRDVRYPGGSAVETTMGINRRPSLLAGYHGHFSSPERASMPPYLFSIAAPVSMGPHVDEHSKRSRYPSSIPLLIDVKKEPPLYQPQTEAISPIFDEAKIDSHMRDTTIIRNSISKLESDIEITKKKLGRAKLSHSEIRSQADRSAADEEETGDQDDLLKTNGSQTLIEKILHDNRKKAEDGQKVLNQLNNNMDLTIPFYQEPNDLESIEKIRTQYMSVMKNRLINLLKKSRERYMYRTKFESENYDQSYQQWQKAIEKEEKAILAKDGTTYRDTFEKTFPELRKAREDKEKKQSTLNTNDSSSSSSSSEPQLQQQQQITSNTNAIEQENEDETDEKMRKSSVIPPIMYDSWQRKHQYFNQNGLVKGDAAVFYKEHTKEPYWTPEEKQIFIEKFTQSPKNFGYISSFLENKTTEQCVKFYYMTKKTENYKNLLRKQAQTGKRKTKQNTTTTVTSSTTIETTLVTKVTSNTIISSTSQQIIASGQDIDHSIDRMDNDDERRDKDSGETNEEKRSNKNRCQLLSCTTEKASKKKNRKNRLRAFPSKWNELSNEHQEEIRRVLQILPNVQRCCTRCYDKLISEIRQRKINQSLGGGGEEDDDNDESAIIAHQKQEEEEWSKPEIDAFTQALNRYNHDWTQIAEYCHRSVESCREFYLKHLKNISPIDQNIDEDNGSISGSELSQIKQINDDNQLKTINEDSNDSTHAMVIDEGEDQSSTTEEKSSKPIPIAAHLTTIASLVEQEISKTLSETKKRSLSNATNNNNVNINTSPERIISNSNINNKAAQAPAPPPPPPPPPPLITINKPHSPATHYQYSSHPQQAFVNKGSIMRGTPITSTTPTNKPIAIDISSAHPHHYNSSRNEYSHLKSPKILDRSIEHQQQQHQQQQHQQQQHQQQQHQQQQHQQQQHQQQQHQQQQHQQQQQQQQQHQQQQQQQQQQQHLLQQQQQQHAAHMRHYGHQQQYLQQQTQQQHKTLASKIDPSNTGTLETLRADYITSKYLTTTHSPSHERQHRGGSEQVSPSQISPPMGQSLLPPPATIAAPGSNAPVPSSPHHHAQQAAMITASQLLASSGVYPQDLLSNSLLPYASYYGSSPSNAPFLFDPRFMHEFATAAANNEQLKAEHHIAAMRLSRHHHPSSLHGHSPPDLTYSSQSSKRHSHDMGYPTNDYQASMWHAQNMNNSQAQQMKLHSGATESPLLKLNEFSRYSSAHPTERNSRSPDDYHHHVNPSRNSAESPSIHFQRVEVHNHHKLPHDKTNPNLHFSDHPTDGTSLNYIRQPPNVHKPQITHHSPHRHHHISTNSNNRSLVPPMHNSQISPHHSAYLMHGHHHNPIDSISPQRQQQPSPHHHHQPHYSQQQQRAPDHNEASTNSKESISIQEFINKNVNDFVSSTNNDNKTSTNDLSSYESHNNQSVRSHQTNNSDQPILIDGDDDSNPIESTDTTNKSNTDSGMLERRRDSSIKKILSNQPLEKQEYVEINQKVQNSSAVASKAHANNDQTGIERSNTSGELARSRGSITMRMLMGQSDIYSDGKAQPPASNETQSTKRAASPAADKCEKIEYLIRDALDRACPALIKRDEALTIFQKSSPNQQSQQNSSKRLRPSPKDEEQRHSSFYPTHESPTNTRDPFALQPQAKNQHNQLTSPTQGDKNWQAYVQQHYQLTNPYSSQFASRSSRPTGSITQGSPVSSSLRLLTDQQQYSSATNNQLVNPRYSCYTNKNDQQPSPSGQLSTSPIDNSPRGKIFRRANQVYSSPTDAQHESTSGDHLLTSKSSPTNPTPTDTSTNNTPPITISPPLTMPSNSAHPLKKRLISEYELEQQRRSPVVPISTTTSIEKSETTEELTNTSTFDTPKHNAETVSNAEVTDEAARKSLEETGNAT</sequence>
<dbReference type="InterPro" id="IPR001005">
    <property type="entry name" value="SANT/Myb"/>
</dbReference>
<feature type="region of interest" description="Disordered" evidence="2">
    <location>
        <begin position="1728"/>
        <end position="1895"/>
    </location>
</feature>
<feature type="compositionally biased region" description="Polar residues" evidence="2">
    <location>
        <begin position="1629"/>
        <end position="1642"/>
    </location>
</feature>
<comment type="caution">
    <text evidence="6">The sequence shown here is derived from an EMBL/GenBank/DDBJ whole genome shotgun (WGS) entry which is preliminary data.</text>
</comment>
<feature type="compositionally biased region" description="Polar residues" evidence="2">
    <location>
        <begin position="1422"/>
        <end position="1440"/>
    </location>
</feature>
<evidence type="ECO:0000256" key="1">
    <source>
        <dbReference type="ARBA" id="ARBA00010097"/>
    </source>
</evidence>
<dbReference type="GO" id="GO:0000785">
    <property type="term" value="C:chromatin"/>
    <property type="evidence" value="ECO:0007669"/>
    <property type="project" value="TreeGrafter"/>
</dbReference>
<protein>
    <recommendedName>
        <fullName evidence="8">Nuclear receptor corepressor 1</fullName>
    </recommendedName>
</protein>
<feature type="compositionally biased region" description="Pro residues" evidence="2">
    <location>
        <begin position="805"/>
        <end position="817"/>
    </location>
</feature>
<dbReference type="EMBL" id="CAJOBF010000295">
    <property type="protein sequence ID" value="CAF3792768.1"/>
    <property type="molecule type" value="Genomic_DNA"/>
</dbReference>
<feature type="compositionally biased region" description="Basic and acidic residues" evidence="2">
    <location>
        <begin position="1228"/>
        <end position="1241"/>
    </location>
</feature>
<dbReference type="GO" id="GO:0005654">
    <property type="term" value="C:nucleoplasm"/>
    <property type="evidence" value="ECO:0007669"/>
    <property type="project" value="UniProtKB-ARBA"/>
</dbReference>
<evidence type="ECO:0000256" key="2">
    <source>
        <dbReference type="SAM" id="MobiDB-lite"/>
    </source>
</evidence>
<dbReference type="InterPro" id="IPR009057">
    <property type="entry name" value="Homeodomain-like_sf"/>
</dbReference>
<feature type="compositionally biased region" description="Low complexity" evidence="2">
    <location>
        <begin position="775"/>
        <end position="787"/>
    </location>
</feature>
<dbReference type="PROSITE" id="PS51293">
    <property type="entry name" value="SANT"/>
    <property type="match status" value="2"/>
</dbReference>
<feature type="region of interest" description="Disordered" evidence="2">
    <location>
        <begin position="1502"/>
        <end position="1528"/>
    </location>
</feature>
<feature type="compositionally biased region" description="Basic residues" evidence="2">
    <location>
        <begin position="1302"/>
        <end position="1314"/>
    </location>
</feature>
<name>A0A819B8W3_9BILA</name>
<feature type="compositionally biased region" description="Low complexity" evidence="2">
    <location>
        <begin position="1406"/>
        <end position="1421"/>
    </location>
</feature>
<dbReference type="Gene3D" id="1.10.10.60">
    <property type="entry name" value="Homeodomain-like"/>
    <property type="match status" value="2"/>
</dbReference>
<feature type="region of interest" description="Disordered" evidence="2">
    <location>
        <begin position="1683"/>
        <end position="1705"/>
    </location>
</feature>
<feature type="compositionally biased region" description="Basic residues" evidence="2">
    <location>
        <begin position="548"/>
        <end position="557"/>
    </location>
</feature>
<feature type="region of interest" description="Disordered" evidence="2">
    <location>
        <begin position="300"/>
        <end position="339"/>
    </location>
</feature>
<dbReference type="InterPro" id="IPR017884">
    <property type="entry name" value="SANT_dom"/>
</dbReference>
<feature type="compositionally biased region" description="Low complexity" evidence="2">
    <location>
        <begin position="1351"/>
        <end position="1361"/>
    </location>
</feature>
<feature type="compositionally biased region" description="Basic and acidic residues" evidence="2">
    <location>
        <begin position="153"/>
        <end position="166"/>
    </location>
</feature>
<feature type="region of interest" description="Disordered" evidence="2">
    <location>
        <begin position="767"/>
        <end position="787"/>
    </location>
</feature>
<feature type="compositionally biased region" description="Low complexity" evidence="2">
    <location>
        <begin position="1455"/>
        <end position="1466"/>
    </location>
</feature>
<dbReference type="PANTHER" id="PTHR13992:SF39">
    <property type="entry name" value="SMRTER, ISOFORM G"/>
    <property type="match status" value="1"/>
</dbReference>
<evidence type="ECO:0000259" key="4">
    <source>
        <dbReference type="PROSITE" id="PS51293"/>
    </source>
</evidence>
<evidence type="ECO:0000259" key="3">
    <source>
        <dbReference type="PROSITE" id="PS50090"/>
    </source>
</evidence>
<dbReference type="Proteomes" id="UP000663842">
    <property type="component" value="Unassembled WGS sequence"/>
</dbReference>
<feature type="compositionally biased region" description="Polar residues" evidence="2">
    <location>
        <begin position="535"/>
        <end position="545"/>
    </location>
</feature>
<feature type="region of interest" description="Disordered" evidence="2">
    <location>
        <begin position="1267"/>
        <end position="1389"/>
    </location>
</feature>
<feature type="compositionally biased region" description="Low complexity" evidence="2">
    <location>
        <begin position="1601"/>
        <end position="1614"/>
    </location>
</feature>
<dbReference type="GO" id="GO:0006357">
    <property type="term" value="P:regulation of transcription by RNA polymerase II"/>
    <property type="evidence" value="ECO:0007669"/>
    <property type="project" value="TreeGrafter"/>
</dbReference>
<feature type="region of interest" description="Disordered" evidence="2">
    <location>
        <begin position="1544"/>
        <end position="1569"/>
    </location>
</feature>
<feature type="compositionally biased region" description="Low complexity" evidence="2">
    <location>
        <begin position="1783"/>
        <end position="1816"/>
    </location>
</feature>
<feature type="compositionally biased region" description="Basic and acidic residues" evidence="2">
    <location>
        <begin position="1468"/>
        <end position="1477"/>
    </location>
</feature>
<dbReference type="SMART" id="SM00717">
    <property type="entry name" value="SANT"/>
    <property type="match status" value="2"/>
</dbReference>
<feature type="domain" description="SANT" evidence="4">
    <location>
        <begin position="401"/>
        <end position="447"/>
    </location>
</feature>
<accession>A0A819B8W3</accession>
<proteinExistence type="inferred from homology"/>
<feature type="domain" description="SANT" evidence="4">
    <location>
        <begin position="630"/>
        <end position="680"/>
    </location>
</feature>
<evidence type="ECO:0000313" key="7">
    <source>
        <dbReference type="Proteomes" id="UP000663842"/>
    </source>
</evidence>
<feature type="compositionally biased region" description="Basic and acidic residues" evidence="2">
    <location>
        <begin position="1023"/>
        <end position="1032"/>
    </location>
</feature>
<feature type="compositionally biased region" description="Polar residues" evidence="2">
    <location>
        <begin position="1553"/>
        <end position="1563"/>
    </location>
</feature>
<feature type="compositionally biased region" description="Polar residues" evidence="2">
    <location>
        <begin position="1728"/>
        <end position="1752"/>
    </location>
</feature>
<feature type="region of interest" description="Disordered" evidence="2">
    <location>
        <begin position="1601"/>
        <end position="1664"/>
    </location>
</feature>
<evidence type="ECO:0008006" key="8">
    <source>
        <dbReference type="Google" id="ProtNLM"/>
    </source>
</evidence>
<feature type="region of interest" description="Disordered" evidence="2">
    <location>
        <begin position="894"/>
        <end position="933"/>
    </location>
</feature>
<feature type="region of interest" description="Disordered" evidence="2">
    <location>
        <begin position="1020"/>
        <end position="1074"/>
    </location>
</feature>
<feature type="region of interest" description="Disordered" evidence="2">
    <location>
        <begin position="1149"/>
        <end position="1184"/>
    </location>
</feature>
<dbReference type="Pfam" id="PF00249">
    <property type="entry name" value="Myb_DNA-binding"/>
    <property type="match status" value="2"/>
</dbReference>
<feature type="compositionally biased region" description="Basic and acidic residues" evidence="2">
    <location>
        <begin position="300"/>
        <end position="313"/>
    </location>
</feature>
<feature type="region of interest" description="Disordered" evidence="2">
    <location>
        <begin position="799"/>
        <end position="832"/>
    </location>
</feature>
<feature type="compositionally biased region" description="Low complexity" evidence="2">
    <location>
        <begin position="314"/>
        <end position="339"/>
    </location>
</feature>
<feature type="region of interest" description="Disordered" evidence="2">
    <location>
        <begin position="153"/>
        <end position="179"/>
    </location>
</feature>
<comment type="similarity">
    <text evidence="1">Belongs to the N-CoR nuclear receptor corepressors family.</text>
</comment>
<feature type="compositionally biased region" description="Polar residues" evidence="2">
    <location>
        <begin position="1650"/>
        <end position="1664"/>
    </location>
</feature>
<dbReference type="EMBL" id="CAJNRG010003316">
    <property type="protein sequence ID" value="CAF2055884.1"/>
    <property type="molecule type" value="Genomic_DNA"/>
</dbReference>
<evidence type="ECO:0000313" key="6">
    <source>
        <dbReference type="EMBL" id="CAF3792768.1"/>
    </source>
</evidence>